<dbReference type="KEGG" id="dfi:AXF13_04355"/>
<evidence type="ECO:0000313" key="3">
    <source>
        <dbReference type="EMBL" id="AMD91501.1"/>
    </source>
</evidence>
<dbReference type="SUPFAM" id="SSF47413">
    <property type="entry name" value="lambda repressor-like DNA-binding domains"/>
    <property type="match status" value="1"/>
</dbReference>
<dbReference type="CDD" id="cd00093">
    <property type="entry name" value="HTH_XRE"/>
    <property type="match status" value="1"/>
</dbReference>
<proteinExistence type="predicted"/>
<sequence>MTLEELGAALRAEREKRGLSIEDVANHLKIGARLLRALEEGDASSLPHLAYAKGFIRSYSSYLGMAAEEVNEAVCALGGTSPAVPQPVYTPEESLAPGRSLKWLGVLIVLALVAGGAYVAWQQGALEILSRQTRRLAQPSPPLQTPDSAESVPGRETSAPAADSDQTPSQTPAAKSEAFAPAASPSPEAAPVAAPASAASTASTGGVNTPSSAPAPAFGGAGGSAQNAAPASAWGLSSTTAAPAQPAIGQNATQPAQPADGALPPGQHKVIITATEECWIHSNADNTDTRQFSLRKGDTFALTFTKSLELKLGNAGGVRIRYNGEDMPAPGQSGQVRTLTFPPAARQ</sequence>
<feature type="compositionally biased region" description="Polar residues" evidence="1">
    <location>
        <begin position="246"/>
        <end position="256"/>
    </location>
</feature>
<dbReference type="PANTHER" id="PTHR34475">
    <property type="match status" value="1"/>
</dbReference>
<dbReference type="InterPro" id="IPR001387">
    <property type="entry name" value="Cro/C1-type_HTH"/>
</dbReference>
<evidence type="ECO:0000256" key="1">
    <source>
        <dbReference type="SAM" id="MobiDB-lite"/>
    </source>
</evidence>
<feature type="compositionally biased region" description="Low complexity" evidence="1">
    <location>
        <begin position="172"/>
        <end position="203"/>
    </location>
</feature>
<evidence type="ECO:0000313" key="4">
    <source>
        <dbReference type="Proteomes" id="UP000069241"/>
    </source>
</evidence>
<accession>A0A109W560</accession>
<gene>
    <name evidence="3" type="ORF">AXF13_04355</name>
</gene>
<dbReference type="Gene3D" id="1.10.260.40">
    <property type="entry name" value="lambda repressor-like DNA-binding domains"/>
    <property type="match status" value="1"/>
</dbReference>
<dbReference type="PANTHER" id="PTHR34475:SF1">
    <property type="entry name" value="CYTOSKELETON PROTEIN RODZ"/>
    <property type="match status" value="1"/>
</dbReference>
<dbReference type="InterPro" id="IPR025194">
    <property type="entry name" value="RodZ-like_C"/>
</dbReference>
<dbReference type="Proteomes" id="UP000069241">
    <property type="component" value="Chromosome"/>
</dbReference>
<dbReference type="InterPro" id="IPR050400">
    <property type="entry name" value="Bact_Cytoskel_RodZ"/>
</dbReference>
<feature type="region of interest" description="Disordered" evidence="1">
    <location>
        <begin position="246"/>
        <end position="266"/>
    </location>
</feature>
<evidence type="ECO:0000259" key="2">
    <source>
        <dbReference type="Pfam" id="PF13464"/>
    </source>
</evidence>
<reference evidence="4" key="1">
    <citation type="submission" date="2016-02" db="EMBL/GenBank/DDBJ databases">
        <authorList>
            <person name="Holder M.E."/>
            <person name="Ajami N.J."/>
            <person name="Petrosino J.F."/>
        </authorList>
    </citation>
    <scope>NUCLEOTIDE SEQUENCE [LARGE SCALE GENOMIC DNA]</scope>
    <source>
        <strain evidence="4">CCUG 45958</strain>
    </source>
</reference>
<feature type="domain" description="Cytoskeleton protein RodZ-like C-terminal" evidence="2">
    <location>
        <begin position="272"/>
        <end position="340"/>
    </location>
</feature>
<keyword evidence="4" id="KW-1185">Reference proteome</keyword>
<protein>
    <submittedName>
        <fullName evidence="3">Cro/Cl family transcriptional regulator</fullName>
    </submittedName>
</protein>
<dbReference type="EMBL" id="CP014229">
    <property type="protein sequence ID" value="AMD91501.1"/>
    <property type="molecule type" value="Genomic_DNA"/>
</dbReference>
<dbReference type="GO" id="GO:0003677">
    <property type="term" value="F:DNA binding"/>
    <property type="evidence" value="ECO:0007669"/>
    <property type="project" value="InterPro"/>
</dbReference>
<dbReference type="RefSeq" id="WP_062254716.1">
    <property type="nucleotide sequence ID" value="NZ_CP014229.1"/>
</dbReference>
<feature type="region of interest" description="Disordered" evidence="1">
    <location>
        <begin position="137"/>
        <end position="229"/>
    </location>
</feature>
<dbReference type="Pfam" id="PF13464">
    <property type="entry name" value="RodZ_C"/>
    <property type="match status" value="1"/>
</dbReference>
<name>A0A109W560_9BACT</name>
<organism evidence="3 4">
    <name type="scientific">Desulfovibrio fairfieldensis</name>
    <dbReference type="NCBI Taxonomy" id="44742"/>
    <lineage>
        <taxon>Bacteria</taxon>
        <taxon>Pseudomonadati</taxon>
        <taxon>Thermodesulfobacteriota</taxon>
        <taxon>Desulfovibrionia</taxon>
        <taxon>Desulfovibrionales</taxon>
        <taxon>Desulfovibrionaceae</taxon>
        <taxon>Desulfovibrio</taxon>
    </lineage>
</organism>
<dbReference type="Pfam" id="PF13413">
    <property type="entry name" value="HTH_25"/>
    <property type="match status" value="1"/>
</dbReference>
<feature type="region of interest" description="Disordered" evidence="1">
    <location>
        <begin position="326"/>
        <end position="347"/>
    </location>
</feature>
<dbReference type="AlphaFoldDB" id="A0A109W560"/>
<dbReference type="STRING" id="44742.AXF13_04355"/>
<dbReference type="InterPro" id="IPR010982">
    <property type="entry name" value="Lambda_DNA-bd_dom_sf"/>
</dbReference>